<keyword evidence="3" id="KW-0804">Transcription</keyword>
<organism evidence="5 6">
    <name type="scientific">Tenacibaculum aiptasiae</name>
    <dbReference type="NCBI Taxonomy" id="426481"/>
    <lineage>
        <taxon>Bacteria</taxon>
        <taxon>Pseudomonadati</taxon>
        <taxon>Bacteroidota</taxon>
        <taxon>Flavobacteriia</taxon>
        <taxon>Flavobacteriales</taxon>
        <taxon>Flavobacteriaceae</taxon>
        <taxon>Tenacibaculum</taxon>
    </lineage>
</organism>
<gene>
    <name evidence="5" type="ORF">F7018_14925</name>
</gene>
<dbReference type="GO" id="GO:0043565">
    <property type="term" value="F:sequence-specific DNA binding"/>
    <property type="evidence" value="ECO:0007669"/>
    <property type="project" value="InterPro"/>
</dbReference>
<evidence type="ECO:0000256" key="1">
    <source>
        <dbReference type="ARBA" id="ARBA00023015"/>
    </source>
</evidence>
<dbReference type="EMBL" id="WAAU01000029">
    <property type="protein sequence ID" value="KAB1154261.1"/>
    <property type="molecule type" value="Genomic_DNA"/>
</dbReference>
<dbReference type="PROSITE" id="PS01124">
    <property type="entry name" value="HTH_ARAC_FAMILY_2"/>
    <property type="match status" value="1"/>
</dbReference>
<dbReference type="InterPro" id="IPR020449">
    <property type="entry name" value="Tscrpt_reg_AraC-type_HTH"/>
</dbReference>
<keyword evidence="2" id="KW-0238">DNA-binding</keyword>
<proteinExistence type="predicted"/>
<dbReference type="OrthoDB" id="323290at2"/>
<keyword evidence="6" id="KW-1185">Reference proteome</keyword>
<comment type="caution">
    <text evidence="5">The sequence shown here is derived from an EMBL/GenBank/DDBJ whole genome shotgun (WGS) entry which is preliminary data.</text>
</comment>
<evidence type="ECO:0000256" key="3">
    <source>
        <dbReference type="ARBA" id="ARBA00023163"/>
    </source>
</evidence>
<evidence type="ECO:0000259" key="4">
    <source>
        <dbReference type="PROSITE" id="PS01124"/>
    </source>
</evidence>
<evidence type="ECO:0000313" key="6">
    <source>
        <dbReference type="Proteomes" id="UP000467305"/>
    </source>
</evidence>
<dbReference type="Gene3D" id="1.10.10.60">
    <property type="entry name" value="Homeodomain-like"/>
    <property type="match status" value="1"/>
</dbReference>
<dbReference type="PROSITE" id="PS00041">
    <property type="entry name" value="HTH_ARAC_FAMILY_1"/>
    <property type="match status" value="1"/>
</dbReference>
<accession>A0A7J5A9K9</accession>
<reference evidence="5 6" key="1">
    <citation type="submission" date="2019-09" db="EMBL/GenBank/DDBJ databases">
        <authorList>
            <person name="Cao W.R."/>
        </authorList>
    </citation>
    <scope>NUCLEOTIDE SEQUENCE [LARGE SCALE GENOMIC DNA]</scope>
    <source>
        <strain evidence="6">a4</strain>
    </source>
</reference>
<protein>
    <submittedName>
        <fullName evidence="5">AraC family transcriptional regulator</fullName>
    </submittedName>
</protein>
<dbReference type="InterPro" id="IPR018062">
    <property type="entry name" value="HTH_AraC-typ_CS"/>
</dbReference>
<dbReference type="PRINTS" id="PR00032">
    <property type="entry name" value="HTHARAC"/>
</dbReference>
<dbReference type="GO" id="GO:0003700">
    <property type="term" value="F:DNA-binding transcription factor activity"/>
    <property type="evidence" value="ECO:0007669"/>
    <property type="project" value="InterPro"/>
</dbReference>
<dbReference type="SUPFAM" id="SSF46689">
    <property type="entry name" value="Homeodomain-like"/>
    <property type="match status" value="1"/>
</dbReference>
<dbReference type="RefSeq" id="WP_150900895.1">
    <property type="nucleotide sequence ID" value="NZ_WAAU01000029.1"/>
</dbReference>
<dbReference type="InterPro" id="IPR009057">
    <property type="entry name" value="Homeodomain-like_sf"/>
</dbReference>
<dbReference type="Pfam" id="PF12833">
    <property type="entry name" value="HTH_18"/>
    <property type="match status" value="1"/>
</dbReference>
<dbReference type="InterPro" id="IPR018060">
    <property type="entry name" value="HTH_AraC"/>
</dbReference>
<evidence type="ECO:0000256" key="2">
    <source>
        <dbReference type="ARBA" id="ARBA00023125"/>
    </source>
</evidence>
<feature type="domain" description="HTH araC/xylS-type" evidence="4">
    <location>
        <begin position="149"/>
        <end position="248"/>
    </location>
</feature>
<dbReference type="SMART" id="SM00342">
    <property type="entry name" value="HTH_ARAC"/>
    <property type="match status" value="1"/>
</dbReference>
<dbReference type="InterPro" id="IPR046532">
    <property type="entry name" value="DUF6597"/>
</dbReference>
<name>A0A7J5A9K9_9FLAO</name>
<evidence type="ECO:0000313" key="5">
    <source>
        <dbReference type="EMBL" id="KAB1154261.1"/>
    </source>
</evidence>
<dbReference type="Proteomes" id="UP000467305">
    <property type="component" value="Unassembled WGS sequence"/>
</dbReference>
<dbReference type="PANTHER" id="PTHR43280">
    <property type="entry name" value="ARAC-FAMILY TRANSCRIPTIONAL REGULATOR"/>
    <property type="match status" value="1"/>
</dbReference>
<keyword evidence="1" id="KW-0805">Transcription regulation</keyword>
<dbReference type="AlphaFoldDB" id="A0A7J5A9K9"/>
<dbReference type="PANTHER" id="PTHR43280:SF2">
    <property type="entry name" value="HTH-TYPE TRANSCRIPTIONAL REGULATOR EXSA"/>
    <property type="match status" value="1"/>
</dbReference>
<dbReference type="Pfam" id="PF20240">
    <property type="entry name" value="DUF6597"/>
    <property type="match status" value="1"/>
</dbReference>
<sequence length="251" mass="28904">MILEKTYRPNAPLNYFVDMIWIGKASNLNLKSSHHAPMFTELIFNYGDTFKVEGQNTETISNKGHHQIISGLKTTPFQTTVSGTYGSVGLLLKPFCYGMLLRKFDSSLMNTISEILYEHVFNTETPNFELAENYLLKLFELSQLDTNLLKFEEYLSSEILEKGTLKNFNHSIPLSQKSFIQKFKKHYLLTPSEYIKLKKVNIAIHLLKNRTSEKLTEIALAAGFYDQSHFIKLFKKFYGSTPKEFTNTIQG</sequence>